<dbReference type="AlphaFoldDB" id="A0A381RY60"/>
<feature type="compositionally biased region" description="Gly residues" evidence="1">
    <location>
        <begin position="310"/>
        <end position="319"/>
    </location>
</feature>
<feature type="compositionally biased region" description="Pro residues" evidence="1">
    <location>
        <begin position="282"/>
        <end position="294"/>
    </location>
</feature>
<organism evidence="2">
    <name type="scientific">marine metagenome</name>
    <dbReference type="NCBI Taxonomy" id="408172"/>
    <lineage>
        <taxon>unclassified sequences</taxon>
        <taxon>metagenomes</taxon>
        <taxon>ecological metagenomes</taxon>
    </lineage>
</organism>
<accession>A0A381RY60</accession>
<evidence type="ECO:0000256" key="1">
    <source>
        <dbReference type="SAM" id="MobiDB-lite"/>
    </source>
</evidence>
<feature type="region of interest" description="Disordered" evidence="1">
    <location>
        <begin position="272"/>
        <end position="319"/>
    </location>
</feature>
<protein>
    <submittedName>
        <fullName evidence="2">Uncharacterized protein</fullName>
    </submittedName>
</protein>
<gene>
    <name evidence="2" type="ORF">METZ01_LOCUS48925</name>
</gene>
<sequence>MYETPLNLCHWSLFKLSSRVKGGVARVKKGENRTRPREAFSVFLVKIVRQGSHMLPLVARPNNELLQVNPWVVTKDIGAFNMVNGNGIEESFNDRLRQAESAEREVQRLEPLAAEAPQLRLQKAKAQKEEERKRAKDESIYKAKNAAQTASDKQKRVPDLLGQAAHTVIELYTLLKEIDSSRRQAMEALAVADRVDYDIELEEDEEHERSLDRDTRGLAYALAARHGDTKVKQMLEELDPEFTMLRGCNLDEPLYRDVADFVVRHAVPQETPPQALMTKTPEPVPSVPVPPFPDQPSDGAEATGPDGASGEIGAGGPNI</sequence>
<reference evidence="2" key="1">
    <citation type="submission" date="2018-05" db="EMBL/GenBank/DDBJ databases">
        <authorList>
            <person name="Lanie J.A."/>
            <person name="Ng W.-L."/>
            <person name="Kazmierczak K.M."/>
            <person name="Andrzejewski T.M."/>
            <person name="Davidsen T.M."/>
            <person name="Wayne K.J."/>
            <person name="Tettelin H."/>
            <person name="Glass J.I."/>
            <person name="Rusch D."/>
            <person name="Podicherti R."/>
            <person name="Tsui H.-C.T."/>
            <person name="Winkler M.E."/>
        </authorList>
    </citation>
    <scope>NUCLEOTIDE SEQUENCE</scope>
</reference>
<feature type="compositionally biased region" description="Basic and acidic residues" evidence="1">
    <location>
        <begin position="126"/>
        <end position="141"/>
    </location>
</feature>
<proteinExistence type="predicted"/>
<dbReference type="EMBL" id="UINC01002379">
    <property type="protein sequence ID" value="SUZ96071.1"/>
    <property type="molecule type" value="Genomic_DNA"/>
</dbReference>
<feature type="region of interest" description="Disordered" evidence="1">
    <location>
        <begin position="126"/>
        <end position="154"/>
    </location>
</feature>
<name>A0A381RY60_9ZZZZ</name>
<evidence type="ECO:0000313" key="2">
    <source>
        <dbReference type="EMBL" id="SUZ96071.1"/>
    </source>
</evidence>